<evidence type="ECO:0000256" key="7">
    <source>
        <dbReference type="ARBA" id="ARBA00022989"/>
    </source>
</evidence>
<accession>A0ABT8W795</accession>
<dbReference type="InterPro" id="IPR003004">
    <property type="entry name" value="GspF/PilC"/>
</dbReference>
<feature type="transmembrane region" description="Helical" evidence="11">
    <location>
        <begin position="346"/>
        <end position="366"/>
    </location>
</feature>
<evidence type="ECO:0000256" key="9">
    <source>
        <dbReference type="ARBA" id="ARBA00030750"/>
    </source>
</evidence>
<feature type="transmembrane region" description="Helical" evidence="11">
    <location>
        <begin position="136"/>
        <end position="158"/>
    </location>
</feature>
<feature type="transmembrane region" description="Helical" evidence="11">
    <location>
        <begin position="192"/>
        <end position="211"/>
    </location>
</feature>
<name>A0ABT8W795_9FLAO</name>
<keyword evidence="14" id="KW-1185">Reference proteome</keyword>
<dbReference type="InterPro" id="IPR042094">
    <property type="entry name" value="T2SS_GspF_sf"/>
</dbReference>
<evidence type="ECO:0000256" key="6">
    <source>
        <dbReference type="ARBA" id="ARBA00022692"/>
    </source>
</evidence>
<dbReference type="Proteomes" id="UP001176883">
    <property type="component" value="Unassembled WGS sequence"/>
</dbReference>
<keyword evidence="7 11" id="KW-1133">Transmembrane helix</keyword>
<comment type="subcellular location">
    <subcellularLocation>
        <location evidence="2 10">Cell membrane</location>
        <topology evidence="2 10">Multi-pass membrane protein</topology>
    </subcellularLocation>
</comment>
<evidence type="ECO:0000259" key="12">
    <source>
        <dbReference type="Pfam" id="PF00482"/>
    </source>
</evidence>
<evidence type="ECO:0000256" key="1">
    <source>
        <dbReference type="ARBA" id="ARBA00002684"/>
    </source>
</evidence>
<protein>
    <recommendedName>
        <fullName evidence="9">General secretion pathway protein F</fullName>
    </recommendedName>
</protein>
<comment type="similarity">
    <text evidence="3 10">Belongs to the GSP F family.</text>
</comment>
<evidence type="ECO:0000256" key="2">
    <source>
        <dbReference type="ARBA" id="ARBA00004651"/>
    </source>
</evidence>
<dbReference type="RefSeq" id="WP_303276677.1">
    <property type="nucleotide sequence ID" value="NZ_JAUOEK010000056.1"/>
</dbReference>
<feature type="domain" description="Type II secretion system protein GspF" evidence="12">
    <location>
        <begin position="41"/>
        <end position="163"/>
    </location>
</feature>
<dbReference type="EMBL" id="JAUOEK010000056">
    <property type="protein sequence ID" value="MDO5968991.1"/>
    <property type="molecule type" value="Genomic_DNA"/>
</dbReference>
<dbReference type="InterPro" id="IPR018076">
    <property type="entry name" value="T2SS_GspF_dom"/>
</dbReference>
<evidence type="ECO:0000313" key="13">
    <source>
        <dbReference type="EMBL" id="MDO5968991.1"/>
    </source>
</evidence>
<feature type="domain" description="Type II secretion system protein GspF" evidence="12">
    <location>
        <begin position="243"/>
        <end position="365"/>
    </location>
</feature>
<proteinExistence type="inferred from homology"/>
<dbReference type="Pfam" id="PF00482">
    <property type="entry name" value="T2SSF"/>
    <property type="match status" value="2"/>
</dbReference>
<gene>
    <name evidence="13" type="ORF">Q4Q35_04150</name>
</gene>
<dbReference type="PROSITE" id="PS00874">
    <property type="entry name" value="T2SP_F"/>
    <property type="match status" value="1"/>
</dbReference>
<dbReference type="PANTHER" id="PTHR30012:SF0">
    <property type="entry name" value="TYPE II SECRETION SYSTEM PROTEIN F-RELATED"/>
    <property type="match status" value="1"/>
</dbReference>
<evidence type="ECO:0000256" key="5">
    <source>
        <dbReference type="ARBA" id="ARBA00022475"/>
    </source>
</evidence>
<comment type="caution">
    <text evidence="13">The sequence shown here is derived from an EMBL/GenBank/DDBJ whole genome shotgun (WGS) entry which is preliminary data.</text>
</comment>
<comment type="function">
    <text evidence="1">Component of the type II secretion system inner membrane complex required for the energy-dependent secretion of extracellular factors such as proteases and toxins from the periplasm.</text>
</comment>
<organism evidence="13 14">
    <name type="scientific">Flavivirga aquimarina</name>
    <dbReference type="NCBI Taxonomy" id="2027862"/>
    <lineage>
        <taxon>Bacteria</taxon>
        <taxon>Pseudomonadati</taxon>
        <taxon>Bacteroidota</taxon>
        <taxon>Flavobacteriia</taxon>
        <taxon>Flavobacteriales</taxon>
        <taxon>Flavobacteriaceae</taxon>
        <taxon>Flavivirga</taxon>
    </lineage>
</organism>
<evidence type="ECO:0000313" key="14">
    <source>
        <dbReference type="Proteomes" id="UP001176883"/>
    </source>
</evidence>
<evidence type="ECO:0000256" key="10">
    <source>
        <dbReference type="RuleBase" id="RU003923"/>
    </source>
</evidence>
<reference evidence="13" key="1">
    <citation type="submission" date="2023-07" db="EMBL/GenBank/DDBJ databases">
        <title>Two novel species in the genus Flavivirga.</title>
        <authorList>
            <person name="Kwon K."/>
        </authorList>
    </citation>
    <scope>NUCLEOTIDE SEQUENCE</scope>
    <source>
        <strain evidence="13">KCTC 52353</strain>
    </source>
</reference>
<keyword evidence="8 11" id="KW-0472">Membrane</keyword>
<dbReference type="PRINTS" id="PR00812">
    <property type="entry name" value="BCTERIALGSPF"/>
</dbReference>
<dbReference type="PANTHER" id="PTHR30012">
    <property type="entry name" value="GENERAL SECRETION PATHWAY PROTEIN"/>
    <property type="match status" value="1"/>
</dbReference>
<dbReference type="Gene3D" id="1.20.81.30">
    <property type="entry name" value="Type II secretion system (T2SS), domain F"/>
    <property type="match status" value="2"/>
</dbReference>
<keyword evidence="4 10" id="KW-0813">Transport</keyword>
<keyword evidence="5" id="KW-1003">Cell membrane</keyword>
<evidence type="ECO:0000256" key="3">
    <source>
        <dbReference type="ARBA" id="ARBA00005745"/>
    </source>
</evidence>
<keyword evidence="6 10" id="KW-0812">Transmembrane</keyword>
<evidence type="ECO:0000256" key="4">
    <source>
        <dbReference type="ARBA" id="ARBA00022448"/>
    </source>
</evidence>
<sequence length="375" mass="42947">MKIDVSTYNTGKAKKKEALKMDAKFSMPTFKKFSDKQKEDFYREFSTLIKAGVDFNQALIILTGQQKSKFIRAIYKTINDDVVKGKSLHEAIKNYKYFSPYEYYSIKIGEDTRRLTDIFDQLQKFFTRKIKMKRQVVSVLAYPVFVLVITFAVLYFMLNFVVPMFASVFQQFGKDLPEITQFVVKVSNNFNLIVFSVLGLVISIIIGHKLLKQNITYKSITSKIILKIPYFGSLIKKIYLARFCQSFSLLLSAKTPLITALELTEKMISFYPLKSSLSQSKKDILRGETLADSLKKHAFFTPKIISLTSIGEQINELDNMFDGLANQYNDEVDHSTKMIGTILEPLMIVLIGGIVGFIMIAMYSPMFNLSKIIEN</sequence>
<evidence type="ECO:0000256" key="11">
    <source>
        <dbReference type="SAM" id="Phobius"/>
    </source>
</evidence>
<dbReference type="InterPro" id="IPR001992">
    <property type="entry name" value="T2SS_GspF/T4SS_PilC_CS"/>
</dbReference>
<evidence type="ECO:0000256" key="8">
    <source>
        <dbReference type="ARBA" id="ARBA00023136"/>
    </source>
</evidence>